<feature type="domain" description="Potassium channel" evidence="10">
    <location>
        <begin position="122"/>
        <end position="177"/>
    </location>
</feature>
<keyword evidence="6 9" id="KW-0472">Membrane</keyword>
<sequence length="597" mass="66393">MTSPKDPSSNDHQSTSSSKSHNEVTVIISKGSGEDSSTEGWHDLESASLTAEAKVSTLKKISSIRSQIAEGKVDRISLTNFDMEVLEALEEDYSNTFHETEIGFQAEVIWARRSALTIVLFMAVYLVCGVVFFSVQADWSFNDTCLFAMYTATSAGYGHVETPKTAVFQVFTIFLYLYRNRRLCHLRGSGLSTVFLANSYGDQDGRQSRSDSSGFTTIGQRKYEVIYHTGCQGCSGKQVTERSVSRLERMAAPMGVYFAVVTLTTVGYGDYYPTTTAGIWCTICWLPCTLIFTSIYMGSIANIYFAVAKDNITRIERDLTKKALKKATQPTNEETKESNEDVAANPGARTPSDEHSVDESDNQSFGDAFLEPYPVFEDNYHSTLDTFGSVIKAVKNHANNNNNNNDTVEEDATETDHRRARIRKMLSTQHSMETTDEITERPCFALRTLVKERLAAIIAREIAGYPSTVLSAHKDGSLEILLSNAKESAEKWFIPRRARKVYSIVAFEAVFFVGENALLAQGKQAFYDLSPHTFHKIFGPLIVAMGDAETLDSWLASTEVMAQRLLEQDTVVKDHAKLKVAEKMVKMPVNSGSAFQK</sequence>
<name>A0A9K3Q7H0_9STRA</name>
<dbReference type="EMBL" id="JAGRRH010000001">
    <property type="protein sequence ID" value="KAG7374322.1"/>
    <property type="molecule type" value="Genomic_DNA"/>
</dbReference>
<reference evidence="11" key="2">
    <citation type="submission" date="2021-04" db="EMBL/GenBank/DDBJ databases">
        <authorList>
            <person name="Podell S."/>
        </authorList>
    </citation>
    <scope>NUCLEOTIDE SEQUENCE</scope>
    <source>
        <strain evidence="11">Hildebrandi</strain>
    </source>
</reference>
<evidence type="ECO:0000256" key="6">
    <source>
        <dbReference type="ARBA" id="ARBA00023136"/>
    </source>
</evidence>
<evidence type="ECO:0000256" key="1">
    <source>
        <dbReference type="ARBA" id="ARBA00004141"/>
    </source>
</evidence>
<dbReference type="Pfam" id="PF07885">
    <property type="entry name" value="Ion_trans_2"/>
    <property type="match status" value="2"/>
</dbReference>
<evidence type="ECO:0000256" key="4">
    <source>
        <dbReference type="ARBA" id="ARBA00022989"/>
    </source>
</evidence>
<evidence type="ECO:0000313" key="11">
    <source>
        <dbReference type="EMBL" id="KAG7374322.1"/>
    </source>
</evidence>
<feature type="compositionally biased region" description="Polar residues" evidence="8">
    <location>
        <begin position="1"/>
        <end position="19"/>
    </location>
</feature>
<keyword evidence="2" id="KW-0813">Transport</keyword>
<proteinExistence type="predicted"/>
<feature type="domain" description="Potassium channel" evidence="10">
    <location>
        <begin position="250"/>
        <end position="304"/>
    </location>
</feature>
<feature type="transmembrane region" description="Helical" evidence="9">
    <location>
        <begin position="157"/>
        <end position="178"/>
    </location>
</feature>
<evidence type="ECO:0000256" key="5">
    <source>
        <dbReference type="ARBA" id="ARBA00023065"/>
    </source>
</evidence>
<feature type="transmembrane region" description="Helical" evidence="9">
    <location>
        <begin position="277"/>
        <end position="307"/>
    </location>
</feature>
<dbReference type="AlphaFoldDB" id="A0A9K3Q7H0"/>
<dbReference type="OrthoDB" id="415460at2759"/>
<comment type="caution">
    <text evidence="11">The sequence shown here is derived from an EMBL/GenBank/DDBJ whole genome shotgun (WGS) entry which is preliminary data.</text>
</comment>
<keyword evidence="4 9" id="KW-1133">Transmembrane helix</keyword>
<protein>
    <submittedName>
        <fullName evidence="11">Ion channel</fullName>
    </submittedName>
</protein>
<keyword evidence="7" id="KW-0407">Ion channel</keyword>
<feature type="region of interest" description="Disordered" evidence="8">
    <location>
        <begin position="1"/>
        <end position="41"/>
    </location>
</feature>
<reference evidence="11" key="1">
    <citation type="journal article" date="2021" name="Sci. Rep.">
        <title>Diploid genomic architecture of Nitzschia inconspicua, an elite biomass production diatom.</title>
        <authorList>
            <person name="Oliver A."/>
            <person name="Podell S."/>
            <person name="Pinowska A."/>
            <person name="Traller J.C."/>
            <person name="Smith S.R."/>
            <person name="McClure R."/>
            <person name="Beliaev A."/>
            <person name="Bohutskyi P."/>
            <person name="Hill E.A."/>
            <person name="Rabines A."/>
            <person name="Zheng H."/>
            <person name="Allen L.Z."/>
            <person name="Kuo A."/>
            <person name="Grigoriev I.V."/>
            <person name="Allen A.E."/>
            <person name="Hazlebeck D."/>
            <person name="Allen E.E."/>
        </authorList>
    </citation>
    <scope>NUCLEOTIDE SEQUENCE</scope>
    <source>
        <strain evidence="11">Hildebrandi</strain>
    </source>
</reference>
<feature type="region of interest" description="Disordered" evidence="8">
    <location>
        <begin position="324"/>
        <end position="363"/>
    </location>
</feature>
<dbReference type="PANTHER" id="PTHR11003:SF291">
    <property type="entry name" value="IP11374P"/>
    <property type="match status" value="1"/>
</dbReference>
<dbReference type="PANTHER" id="PTHR11003">
    <property type="entry name" value="POTASSIUM CHANNEL, SUBFAMILY K"/>
    <property type="match status" value="1"/>
</dbReference>
<accession>A0A9K3Q7H0</accession>
<dbReference type="GO" id="GO:0022841">
    <property type="term" value="F:potassium ion leak channel activity"/>
    <property type="evidence" value="ECO:0007669"/>
    <property type="project" value="TreeGrafter"/>
</dbReference>
<feature type="transmembrane region" description="Helical" evidence="9">
    <location>
        <begin position="115"/>
        <end position="137"/>
    </location>
</feature>
<comment type="subcellular location">
    <subcellularLocation>
        <location evidence="1">Membrane</location>
        <topology evidence="1">Multi-pass membrane protein</topology>
    </subcellularLocation>
</comment>
<dbReference type="Proteomes" id="UP000693970">
    <property type="component" value="Unassembled WGS sequence"/>
</dbReference>
<gene>
    <name evidence="11" type="ORF">IV203_013417</name>
</gene>
<dbReference type="GO" id="GO:0015271">
    <property type="term" value="F:outward rectifier potassium channel activity"/>
    <property type="evidence" value="ECO:0007669"/>
    <property type="project" value="TreeGrafter"/>
</dbReference>
<evidence type="ECO:0000313" key="12">
    <source>
        <dbReference type="Proteomes" id="UP000693970"/>
    </source>
</evidence>
<evidence type="ECO:0000256" key="3">
    <source>
        <dbReference type="ARBA" id="ARBA00022692"/>
    </source>
</evidence>
<feature type="transmembrane region" description="Helical" evidence="9">
    <location>
        <begin position="251"/>
        <end position="271"/>
    </location>
</feature>
<keyword evidence="12" id="KW-1185">Reference proteome</keyword>
<evidence type="ECO:0000256" key="2">
    <source>
        <dbReference type="ARBA" id="ARBA00022448"/>
    </source>
</evidence>
<evidence type="ECO:0000256" key="8">
    <source>
        <dbReference type="SAM" id="MobiDB-lite"/>
    </source>
</evidence>
<dbReference type="GO" id="GO:0030322">
    <property type="term" value="P:stabilization of membrane potential"/>
    <property type="evidence" value="ECO:0007669"/>
    <property type="project" value="TreeGrafter"/>
</dbReference>
<dbReference type="InterPro" id="IPR013099">
    <property type="entry name" value="K_chnl_dom"/>
</dbReference>
<dbReference type="InterPro" id="IPR003280">
    <property type="entry name" value="2pore_dom_K_chnl"/>
</dbReference>
<evidence type="ECO:0000256" key="7">
    <source>
        <dbReference type="ARBA" id="ARBA00023303"/>
    </source>
</evidence>
<keyword evidence="5" id="KW-0406">Ion transport</keyword>
<dbReference type="GO" id="GO:0005886">
    <property type="term" value="C:plasma membrane"/>
    <property type="evidence" value="ECO:0007669"/>
    <property type="project" value="TreeGrafter"/>
</dbReference>
<evidence type="ECO:0000256" key="9">
    <source>
        <dbReference type="SAM" id="Phobius"/>
    </source>
</evidence>
<keyword evidence="3 9" id="KW-0812">Transmembrane</keyword>
<organism evidence="11 12">
    <name type="scientific">Nitzschia inconspicua</name>
    <dbReference type="NCBI Taxonomy" id="303405"/>
    <lineage>
        <taxon>Eukaryota</taxon>
        <taxon>Sar</taxon>
        <taxon>Stramenopiles</taxon>
        <taxon>Ochrophyta</taxon>
        <taxon>Bacillariophyta</taxon>
        <taxon>Bacillariophyceae</taxon>
        <taxon>Bacillariophycidae</taxon>
        <taxon>Bacillariales</taxon>
        <taxon>Bacillariaceae</taxon>
        <taxon>Nitzschia</taxon>
    </lineage>
</organism>
<evidence type="ECO:0000259" key="10">
    <source>
        <dbReference type="Pfam" id="PF07885"/>
    </source>
</evidence>